<dbReference type="Gene3D" id="1.20.58.1070">
    <property type="match status" value="1"/>
</dbReference>
<reference evidence="3 4" key="1">
    <citation type="submission" date="2015-01" db="EMBL/GenBank/DDBJ databases">
        <title>The Genome Sequence of Capronia semiimmersa CBS27337.</title>
        <authorList>
            <consortium name="The Broad Institute Genomics Platform"/>
            <person name="Cuomo C."/>
            <person name="de Hoog S."/>
            <person name="Gorbushina A."/>
            <person name="Stielow B."/>
            <person name="Teixiera M."/>
            <person name="Abouelleil A."/>
            <person name="Chapman S.B."/>
            <person name="Priest M."/>
            <person name="Young S.K."/>
            <person name="Wortman J."/>
            <person name="Nusbaum C."/>
            <person name="Birren B."/>
        </authorList>
    </citation>
    <scope>NUCLEOTIDE SEQUENCE [LARGE SCALE GENOMIC DNA]</scope>
    <source>
        <strain evidence="3 4">CBS 27337</strain>
    </source>
</reference>
<feature type="region of interest" description="Disordered" evidence="2">
    <location>
        <begin position="279"/>
        <end position="326"/>
    </location>
</feature>
<dbReference type="GO" id="GO:0005634">
    <property type="term" value="C:nucleus"/>
    <property type="evidence" value="ECO:0007669"/>
    <property type="project" value="TreeGrafter"/>
</dbReference>
<evidence type="ECO:0000256" key="1">
    <source>
        <dbReference type="ARBA" id="ARBA00025758"/>
    </source>
</evidence>
<protein>
    <submittedName>
        <fullName evidence="3">Uncharacterized protein</fullName>
    </submittedName>
</protein>
<dbReference type="Pfam" id="PF04938">
    <property type="entry name" value="SIP1"/>
    <property type="match status" value="1"/>
</dbReference>
<dbReference type="HOGENOM" id="CLU_022029_1_0_1"/>
<dbReference type="Proteomes" id="UP000054266">
    <property type="component" value="Unassembled WGS sequence"/>
</dbReference>
<comment type="similarity">
    <text evidence="1">Belongs to the gemin-2 family.</text>
</comment>
<accession>A0A0D2FIH7</accession>
<name>A0A0D2FIH7_9EURO</name>
<feature type="region of interest" description="Disordered" evidence="2">
    <location>
        <begin position="1"/>
        <end position="62"/>
    </location>
</feature>
<dbReference type="InterPro" id="IPR035426">
    <property type="entry name" value="Gemin2/Brr1"/>
</dbReference>
<dbReference type="GO" id="GO:0032797">
    <property type="term" value="C:SMN complex"/>
    <property type="evidence" value="ECO:0007669"/>
    <property type="project" value="TreeGrafter"/>
</dbReference>
<dbReference type="STRING" id="5601.A0A0D2FIH7"/>
<evidence type="ECO:0000313" key="4">
    <source>
        <dbReference type="Proteomes" id="UP000054266"/>
    </source>
</evidence>
<organism evidence="3 4">
    <name type="scientific">Phialophora macrospora</name>
    <dbReference type="NCBI Taxonomy" id="1851006"/>
    <lineage>
        <taxon>Eukaryota</taxon>
        <taxon>Fungi</taxon>
        <taxon>Dikarya</taxon>
        <taxon>Ascomycota</taxon>
        <taxon>Pezizomycotina</taxon>
        <taxon>Eurotiomycetes</taxon>
        <taxon>Chaetothyriomycetidae</taxon>
        <taxon>Chaetothyriales</taxon>
        <taxon>Herpotrichiellaceae</taxon>
        <taxon>Phialophora</taxon>
    </lineage>
</organism>
<evidence type="ECO:0000313" key="3">
    <source>
        <dbReference type="EMBL" id="KIW67878.1"/>
    </source>
</evidence>
<dbReference type="PANTHER" id="PTHR12794:SF0">
    <property type="entry name" value="GEM-ASSOCIATED PROTEIN 2"/>
    <property type="match status" value="1"/>
</dbReference>
<dbReference type="EMBL" id="KN846959">
    <property type="protein sequence ID" value="KIW67878.1"/>
    <property type="molecule type" value="Genomic_DNA"/>
</dbReference>
<proteinExistence type="inferred from homology"/>
<evidence type="ECO:0000256" key="2">
    <source>
        <dbReference type="SAM" id="MobiDB-lite"/>
    </source>
</evidence>
<dbReference type="AlphaFoldDB" id="A0A0D2FIH7"/>
<sequence length="365" mass="40865">MSRKRRNTSSPEPDNSPPPSERRNTLVAQLDYESEEESRETPRFNERVGQAGAFPGLGADDDEPFYGPAGDGIDYLRMVRSEAKYVPHILTAPVACAQQQGVDQEDGELGEGGYYDDGAYTATYDRSTAVEPASSLPPAQTRYFDALLAQFRLVRATLRCSPPLSAVQLLRPDQFISFPENTNKVRTQWVDHILSTDPHPVQLACMDSDTVVELVRFLVMKLEKMLRTEDQIKIARVGAWVWAILGKCRDRGELSNEEIGDLRQLAQIALRLKGDHPVDIDVEDEDGTVDGTAREDESVEENTNEPNVSHPGEEVPMTEKPGESDMKRQKLLSTTVDMIVTIVGEVYGQRDLLDSRKIWLDEAMR</sequence>
<gene>
    <name evidence="3" type="ORF">PV04_07093</name>
</gene>
<keyword evidence="4" id="KW-1185">Reference proteome</keyword>
<dbReference type="PANTHER" id="PTHR12794">
    <property type="entry name" value="GEMIN2"/>
    <property type="match status" value="1"/>
</dbReference>
<dbReference type="GO" id="GO:0000387">
    <property type="term" value="P:spliceosomal snRNP assembly"/>
    <property type="evidence" value="ECO:0007669"/>
    <property type="project" value="InterPro"/>
</dbReference>